<gene>
    <name evidence="2" type="ORF">AW08_00041</name>
</gene>
<reference evidence="2" key="1">
    <citation type="submission" date="2014-02" db="EMBL/GenBank/DDBJ databases">
        <title>Expanding our view of genomic diversity in Candidatus Accumulibacter clades.</title>
        <authorList>
            <person name="Skennerton C.T."/>
            <person name="Barr J.J."/>
            <person name="Slater F.R."/>
            <person name="Bond P.L."/>
            <person name="Tyson G.W."/>
        </authorList>
    </citation>
    <scope>NUCLEOTIDE SEQUENCE [LARGE SCALE GENOMIC DNA]</scope>
</reference>
<keyword evidence="3" id="KW-1185">Reference proteome</keyword>
<evidence type="ECO:0000256" key="1">
    <source>
        <dbReference type="SAM" id="MobiDB-lite"/>
    </source>
</evidence>
<proteinExistence type="predicted"/>
<dbReference type="STRING" id="1454001.AW08_00041"/>
<evidence type="ECO:0000313" key="2">
    <source>
        <dbReference type="EMBL" id="EXI69548.1"/>
    </source>
</evidence>
<dbReference type="Proteomes" id="UP000020218">
    <property type="component" value="Unassembled WGS sequence"/>
</dbReference>
<organism evidence="2 3">
    <name type="scientific">Candidatus Accumulibacter adjunctus</name>
    <dbReference type="NCBI Taxonomy" id="1454001"/>
    <lineage>
        <taxon>Bacteria</taxon>
        <taxon>Pseudomonadati</taxon>
        <taxon>Pseudomonadota</taxon>
        <taxon>Betaproteobacteria</taxon>
        <taxon>Candidatus Accumulibacter</taxon>
    </lineage>
</organism>
<name>A0A011MI11_9PROT</name>
<feature type="region of interest" description="Disordered" evidence="1">
    <location>
        <begin position="1"/>
        <end position="51"/>
    </location>
</feature>
<dbReference type="AlphaFoldDB" id="A0A011MI11"/>
<sequence>MRTQVGPQQAEFFPCQSSQQIPVDGAAQKTFGDDQTEPRSGSFDSLPGTIM</sequence>
<accession>A0A011MI11</accession>
<protein>
    <submittedName>
        <fullName evidence="2">Uncharacterized protein</fullName>
    </submittedName>
</protein>
<evidence type="ECO:0000313" key="3">
    <source>
        <dbReference type="Proteomes" id="UP000020218"/>
    </source>
</evidence>
<dbReference type="EMBL" id="JFAX01000001">
    <property type="protein sequence ID" value="EXI69548.1"/>
    <property type="molecule type" value="Genomic_DNA"/>
</dbReference>
<comment type="caution">
    <text evidence="2">The sequence shown here is derived from an EMBL/GenBank/DDBJ whole genome shotgun (WGS) entry which is preliminary data.</text>
</comment>